<comment type="caution">
    <text evidence="1">The sequence shown here is derived from an EMBL/GenBank/DDBJ whole genome shotgun (WGS) entry which is preliminary data.</text>
</comment>
<dbReference type="Proteomes" id="UP000738349">
    <property type="component" value="Unassembled WGS sequence"/>
</dbReference>
<name>A0A9P9F611_9HYPO</name>
<organism evidence="1 2">
    <name type="scientific">Dactylonectria macrodidyma</name>
    <dbReference type="NCBI Taxonomy" id="307937"/>
    <lineage>
        <taxon>Eukaryota</taxon>
        <taxon>Fungi</taxon>
        <taxon>Dikarya</taxon>
        <taxon>Ascomycota</taxon>
        <taxon>Pezizomycotina</taxon>
        <taxon>Sordariomycetes</taxon>
        <taxon>Hypocreomycetidae</taxon>
        <taxon>Hypocreales</taxon>
        <taxon>Nectriaceae</taxon>
        <taxon>Dactylonectria</taxon>
    </lineage>
</organism>
<dbReference type="OrthoDB" id="5428040at2759"/>
<proteinExistence type="predicted"/>
<protein>
    <submittedName>
        <fullName evidence="1">Uncharacterized protein</fullName>
    </submittedName>
</protein>
<evidence type="ECO:0000313" key="1">
    <source>
        <dbReference type="EMBL" id="KAH7153472.1"/>
    </source>
</evidence>
<evidence type="ECO:0000313" key="2">
    <source>
        <dbReference type="Proteomes" id="UP000738349"/>
    </source>
</evidence>
<keyword evidence="2" id="KW-1185">Reference proteome</keyword>
<accession>A0A9P9F611</accession>
<sequence>MRRCKRMQTRLLNQQATWPRDRAVIQPAFAEYTEPVLPRDGVTDTGLSMRAFLPSDPQSGREVTVGYSGTAALLDTRVACMRPAFSDINIQAFVFESWIAGSVWREETVPRLNTSTGMNGRVKPSPFNCSFSFPSVLGATLDVAASEWTISICNVPFADEFGDRDTGLVSEMLPIPRSPTPNPFRVPCILSSTSLVHSPTGGKSITQEVSFKSMKWSMIRVNGSQTDVSGLSYGMTLCTFALEVQDTNITATRPHGAAEAAASWIASSSMYDTRAIRAQLGGTNPILPRVERGIFKLAKRDSWLECDDINDTLGESSPLPPADINQIRSTAFSDLPGGVRRASAGRFRNRAGSNAANIIEVLRSRPGNGGTASGAHGVRDNVVFAPRGRWPPGRLLGGDCTRLGPGDRWLAGGGEYGD</sequence>
<gene>
    <name evidence="1" type="ORF">EDB81DRAFT_932028</name>
</gene>
<reference evidence="1" key="1">
    <citation type="journal article" date="2021" name="Nat. Commun.">
        <title>Genetic determinants of endophytism in the Arabidopsis root mycobiome.</title>
        <authorList>
            <person name="Mesny F."/>
            <person name="Miyauchi S."/>
            <person name="Thiergart T."/>
            <person name="Pickel B."/>
            <person name="Atanasova L."/>
            <person name="Karlsson M."/>
            <person name="Huettel B."/>
            <person name="Barry K.W."/>
            <person name="Haridas S."/>
            <person name="Chen C."/>
            <person name="Bauer D."/>
            <person name="Andreopoulos W."/>
            <person name="Pangilinan J."/>
            <person name="LaButti K."/>
            <person name="Riley R."/>
            <person name="Lipzen A."/>
            <person name="Clum A."/>
            <person name="Drula E."/>
            <person name="Henrissat B."/>
            <person name="Kohler A."/>
            <person name="Grigoriev I.V."/>
            <person name="Martin F.M."/>
            <person name="Hacquard S."/>
        </authorList>
    </citation>
    <scope>NUCLEOTIDE SEQUENCE</scope>
    <source>
        <strain evidence="1">MPI-CAGE-AT-0147</strain>
    </source>
</reference>
<dbReference type="EMBL" id="JAGMUV010000006">
    <property type="protein sequence ID" value="KAH7153472.1"/>
    <property type="molecule type" value="Genomic_DNA"/>
</dbReference>
<dbReference type="AlphaFoldDB" id="A0A9P9F611"/>